<organism evidence="1 2">
    <name type="scientific">Paenibacillus cineris</name>
    <dbReference type="NCBI Taxonomy" id="237530"/>
    <lineage>
        <taxon>Bacteria</taxon>
        <taxon>Bacillati</taxon>
        <taxon>Bacillota</taxon>
        <taxon>Bacilli</taxon>
        <taxon>Bacillales</taxon>
        <taxon>Paenibacillaceae</taxon>
        <taxon>Paenibacillus</taxon>
    </lineage>
</organism>
<reference evidence="1 2" key="1">
    <citation type="submission" date="2021-03" db="EMBL/GenBank/DDBJ databases">
        <title>Antimicrobial resistance genes in bacteria isolated from Japanese honey, and their potential for conferring macrolide and lincosamide resistance in the American foulbrood pathogen Paenibacillus larvae.</title>
        <authorList>
            <person name="Okamoto M."/>
            <person name="Kumagai M."/>
            <person name="Kanamori H."/>
            <person name="Takamatsu D."/>
        </authorList>
    </citation>
    <scope>NUCLEOTIDE SEQUENCE [LARGE SCALE GENOMIC DNA]</scope>
    <source>
        <strain evidence="1 2">J21TS7</strain>
    </source>
</reference>
<evidence type="ECO:0000313" key="1">
    <source>
        <dbReference type="EMBL" id="GIO55327.1"/>
    </source>
</evidence>
<name>A0ABQ4LFK7_9BACL</name>
<dbReference type="EMBL" id="BORU01000001">
    <property type="protein sequence ID" value="GIO55327.1"/>
    <property type="molecule type" value="Genomic_DNA"/>
</dbReference>
<keyword evidence="2" id="KW-1185">Reference proteome</keyword>
<proteinExistence type="predicted"/>
<sequence>MGFCSLIGVYLTCLSQPRGWFKPSRGFLLFYKDLGIPEEYRFEQRGAKAVHGKVIYHGNSNMRSIRKALEAET</sequence>
<protein>
    <submittedName>
        <fullName evidence="1">Uncharacterized protein</fullName>
    </submittedName>
</protein>
<evidence type="ECO:0000313" key="2">
    <source>
        <dbReference type="Proteomes" id="UP000676601"/>
    </source>
</evidence>
<comment type="caution">
    <text evidence="1">The sequence shown here is derived from an EMBL/GenBank/DDBJ whole genome shotgun (WGS) entry which is preliminary data.</text>
</comment>
<dbReference type="Proteomes" id="UP000676601">
    <property type="component" value="Unassembled WGS sequence"/>
</dbReference>
<gene>
    <name evidence="1" type="ORF">J21TS7_36450</name>
</gene>
<accession>A0ABQ4LFK7</accession>